<keyword evidence="2" id="KW-1185">Reference proteome</keyword>
<dbReference type="STRING" id="35608.A0A2U1KQL0"/>
<protein>
    <submittedName>
        <fullName evidence="1">Aquaporin-like protein</fullName>
    </submittedName>
</protein>
<dbReference type="Proteomes" id="UP000245207">
    <property type="component" value="Unassembled WGS sequence"/>
</dbReference>
<accession>A0A2U1KQL0</accession>
<dbReference type="EMBL" id="PKPP01015010">
    <property type="protein sequence ID" value="PWA39045.1"/>
    <property type="molecule type" value="Genomic_DNA"/>
</dbReference>
<sequence>MPISSISIGTSAGASSSDTLKAALAEFISMLTFIFAGEGVGMAFGKPLHLLVILIP</sequence>
<reference evidence="1 2" key="1">
    <citation type="journal article" date="2018" name="Mol. Plant">
        <title>The genome of Artemisia annua provides insight into the evolution of Asteraceae family and artemisinin biosynthesis.</title>
        <authorList>
            <person name="Shen Q."/>
            <person name="Zhang L."/>
            <person name="Liao Z."/>
            <person name="Wang S."/>
            <person name="Yan T."/>
            <person name="Shi P."/>
            <person name="Liu M."/>
            <person name="Fu X."/>
            <person name="Pan Q."/>
            <person name="Wang Y."/>
            <person name="Lv Z."/>
            <person name="Lu X."/>
            <person name="Zhang F."/>
            <person name="Jiang W."/>
            <person name="Ma Y."/>
            <person name="Chen M."/>
            <person name="Hao X."/>
            <person name="Li L."/>
            <person name="Tang Y."/>
            <person name="Lv G."/>
            <person name="Zhou Y."/>
            <person name="Sun X."/>
            <person name="Brodelius P.E."/>
            <person name="Rose J.K.C."/>
            <person name="Tang K."/>
        </authorList>
    </citation>
    <scope>NUCLEOTIDE SEQUENCE [LARGE SCALE GENOMIC DNA]</scope>
    <source>
        <strain evidence="2">cv. Huhao1</strain>
        <tissue evidence="1">Leaf</tissue>
    </source>
</reference>
<dbReference type="OrthoDB" id="3222at2759"/>
<dbReference type="AlphaFoldDB" id="A0A2U1KQL0"/>
<proteinExistence type="predicted"/>
<gene>
    <name evidence="1" type="ORF">CTI12_AA575770</name>
</gene>
<comment type="caution">
    <text evidence="1">The sequence shown here is derived from an EMBL/GenBank/DDBJ whole genome shotgun (WGS) entry which is preliminary data.</text>
</comment>
<organism evidence="1 2">
    <name type="scientific">Artemisia annua</name>
    <name type="common">Sweet wormwood</name>
    <dbReference type="NCBI Taxonomy" id="35608"/>
    <lineage>
        <taxon>Eukaryota</taxon>
        <taxon>Viridiplantae</taxon>
        <taxon>Streptophyta</taxon>
        <taxon>Embryophyta</taxon>
        <taxon>Tracheophyta</taxon>
        <taxon>Spermatophyta</taxon>
        <taxon>Magnoliopsida</taxon>
        <taxon>eudicotyledons</taxon>
        <taxon>Gunneridae</taxon>
        <taxon>Pentapetalae</taxon>
        <taxon>asterids</taxon>
        <taxon>campanulids</taxon>
        <taxon>Asterales</taxon>
        <taxon>Asteraceae</taxon>
        <taxon>Asteroideae</taxon>
        <taxon>Anthemideae</taxon>
        <taxon>Artemisiinae</taxon>
        <taxon>Artemisia</taxon>
    </lineage>
</organism>
<evidence type="ECO:0000313" key="2">
    <source>
        <dbReference type="Proteomes" id="UP000245207"/>
    </source>
</evidence>
<name>A0A2U1KQL0_ARTAN</name>
<evidence type="ECO:0000313" key="1">
    <source>
        <dbReference type="EMBL" id="PWA39045.1"/>
    </source>
</evidence>